<feature type="transmembrane region" description="Helical" evidence="1">
    <location>
        <begin position="15"/>
        <end position="33"/>
    </location>
</feature>
<reference evidence="2 3" key="1">
    <citation type="submission" date="2023-09" db="EMBL/GenBank/DDBJ databases">
        <title>Multi-omics analysis of a traditional fermented food reveals byproduct-associated fungal strains for waste-to-food upcycling.</title>
        <authorList>
            <consortium name="Lawrence Berkeley National Laboratory"/>
            <person name="Rekdal V.M."/>
            <person name="Villalobos-Escobedo J.M."/>
            <person name="Rodriguez-Valeron N."/>
            <person name="Garcia M.O."/>
            <person name="Vasquez D.P."/>
            <person name="Damayanti I."/>
            <person name="Sorensen P.M."/>
            <person name="Baidoo E.E."/>
            <person name="De Carvalho A.C."/>
            <person name="Riley R."/>
            <person name="Lipzen A."/>
            <person name="He G."/>
            <person name="Yan M."/>
            <person name="Haridas S."/>
            <person name="Daum C."/>
            <person name="Yoshinaga Y."/>
            <person name="Ng V."/>
            <person name="Grigoriev I.V."/>
            <person name="Munk R."/>
            <person name="Nuraida L."/>
            <person name="Wijaya C.H."/>
            <person name="Morales P.-C."/>
            <person name="Keasling J.D."/>
        </authorList>
    </citation>
    <scope>NUCLEOTIDE SEQUENCE [LARGE SCALE GENOMIC DNA]</scope>
    <source>
        <strain evidence="2 3">FGSC 2613</strain>
    </source>
</reference>
<accession>A0ABR3D9E3</accession>
<proteinExistence type="predicted"/>
<evidence type="ECO:0000256" key="1">
    <source>
        <dbReference type="SAM" id="Phobius"/>
    </source>
</evidence>
<keyword evidence="1" id="KW-1133">Transmembrane helix</keyword>
<sequence>MTCLNAFLTALSGKVLSAFIWLGVFAWNMYFVWSGWPVLNLASREDVFDQLDKMAEHAKSLIEEFAKCAVGDSRAEIKRRVKSANELAQKNKWKVEVTLEDKEIKTELTEEIVERKMDLLVGKQGEMLRTPAARHTIAVTDRMAPVYDVEYDFHPDGTTIPYLVEVNSSSGGSSPILHHPSDFEDVDCWFPLEYADWELAVNQDPKTRASSAPRPVARNKRSWNRRGEMEKRVKRQRLDLDGSFNTAFHNQRAIHGRGTNNLAHKNNHHILLPGYYSMTLEPMVIRGASRNSQGNHTFARAANYFKERMPGRLAHDNLPNNLTSLPRAPSYDGALYQQKGYRVLRVKDVLHGRTPPVLLVAVR</sequence>
<protein>
    <submittedName>
        <fullName evidence="2">Uncharacterized protein</fullName>
    </submittedName>
</protein>
<dbReference type="Proteomes" id="UP001451303">
    <property type="component" value="Unassembled WGS sequence"/>
</dbReference>
<evidence type="ECO:0000313" key="2">
    <source>
        <dbReference type="EMBL" id="KAL0469314.1"/>
    </source>
</evidence>
<name>A0ABR3D9E3_NEUIN</name>
<evidence type="ECO:0000313" key="3">
    <source>
        <dbReference type="Proteomes" id="UP001451303"/>
    </source>
</evidence>
<gene>
    <name evidence="2" type="ORF">QR685DRAFT_443388</name>
</gene>
<dbReference type="EMBL" id="JAVLET010000005">
    <property type="protein sequence ID" value="KAL0469314.1"/>
    <property type="molecule type" value="Genomic_DNA"/>
</dbReference>
<keyword evidence="3" id="KW-1185">Reference proteome</keyword>
<keyword evidence="1" id="KW-0812">Transmembrane</keyword>
<organism evidence="2 3">
    <name type="scientific">Neurospora intermedia</name>
    <dbReference type="NCBI Taxonomy" id="5142"/>
    <lineage>
        <taxon>Eukaryota</taxon>
        <taxon>Fungi</taxon>
        <taxon>Dikarya</taxon>
        <taxon>Ascomycota</taxon>
        <taxon>Pezizomycotina</taxon>
        <taxon>Sordariomycetes</taxon>
        <taxon>Sordariomycetidae</taxon>
        <taxon>Sordariales</taxon>
        <taxon>Sordariaceae</taxon>
        <taxon>Neurospora</taxon>
    </lineage>
</organism>
<comment type="caution">
    <text evidence="2">The sequence shown here is derived from an EMBL/GenBank/DDBJ whole genome shotgun (WGS) entry which is preliminary data.</text>
</comment>
<keyword evidence="1" id="KW-0472">Membrane</keyword>